<comment type="similarity">
    <text evidence="1">Belongs to the AB hydrolase superfamily. AB hydrolase 2 family.</text>
</comment>
<dbReference type="EMBL" id="LSBI01000007">
    <property type="protein sequence ID" value="OAQ85735.1"/>
    <property type="molecule type" value="Genomic_DNA"/>
</dbReference>
<dbReference type="GO" id="GO:0008474">
    <property type="term" value="F:palmitoyl-(protein) hydrolase activity"/>
    <property type="evidence" value="ECO:0007669"/>
    <property type="project" value="TreeGrafter"/>
</dbReference>
<dbReference type="CDD" id="cd02440">
    <property type="entry name" value="AdoMet_MTases"/>
    <property type="match status" value="1"/>
</dbReference>
<dbReference type="GO" id="GO:0008757">
    <property type="term" value="F:S-adenosylmethionine-dependent methyltransferase activity"/>
    <property type="evidence" value="ECO:0007669"/>
    <property type="project" value="InterPro"/>
</dbReference>
<organism evidence="4 5">
    <name type="scientific">Purpureocillium lilacinum</name>
    <name type="common">Paecilomyces lilacinus</name>
    <dbReference type="NCBI Taxonomy" id="33203"/>
    <lineage>
        <taxon>Eukaryota</taxon>
        <taxon>Fungi</taxon>
        <taxon>Dikarya</taxon>
        <taxon>Ascomycota</taxon>
        <taxon>Pezizomycotina</taxon>
        <taxon>Sordariomycetes</taxon>
        <taxon>Hypocreomycetidae</taxon>
        <taxon>Hypocreales</taxon>
        <taxon>Ophiocordycipitaceae</taxon>
        <taxon>Purpureocillium</taxon>
    </lineage>
</organism>
<dbReference type="Pfam" id="PF08241">
    <property type="entry name" value="Methyltransf_11"/>
    <property type="match status" value="1"/>
</dbReference>
<dbReference type="PANTHER" id="PTHR10655">
    <property type="entry name" value="LYSOPHOSPHOLIPASE-RELATED"/>
    <property type="match status" value="1"/>
</dbReference>
<evidence type="ECO:0000256" key="1">
    <source>
        <dbReference type="ARBA" id="ARBA00006499"/>
    </source>
</evidence>
<dbReference type="InterPro" id="IPR029063">
    <property type="entry name" value="SAM-dependent_MTases_sf"/>
</dbReference>
<dbReference type="InterPro" id="IPR029058">
    <property type="entry name" value="AB_hydrolase_fold"/>
</dbReference>
<dbReference type="AlphaFoldDB" id="A0A179H6C2"/>
<reference evidence="4 5" key="1">
    <citation type="submission" date="2016-02" db="EMBL/GenBank/DDBJ databases">
        <title>Biosynthesis of antibiotic leucinostatins and their inhibition on Phytophthora in bio-control Purpureocillium lilacinum.</title>
        <authorList>
            <person name="Wang G."/>
            <person name="Liu Z."/>
            <person name="Lin R."/>
            <person name="Li E."/>
            <person name="Mao Z."/>
            <person name="Ling J."/>
            <person name="Yin W."/>
            <person name="Xie B."/>
        </authorList>
    </citation>
    <scope>NUCLEOTIDE SEQUENCE [LARGE SCALE GENOMIC DNA]</scope>
    <source>
        <strain evidence="4">PLFJ-1</strain>
    </source>
</reference>
<dbReference type="SUPFAM" id="SSF53335">
    <property type="entry name" value="S-adenosyl-L-methionine-dependent methyltransferases"/>
    <property type="match status" value="1"/>
</dbReference>
<evidence type="ECO:0000313" key="4">
    <source>
        <dbReference type="EMBL" id="OAQ85735.1"/>
    </source>
</evidence>
<feature type="domain" description="Methyltransferase type 11" evidence="3">
    <location>
        <begin position="286"/>
        <end position="390"/>
    </location>
</feature>
<dbReference type="Proteomes" id="UP000078340">
    <property type="component" value="Unassembled WGS sequence"/>
</dbReference>
<dbReference type="Pfam" id="PF02230">
    <property type="entry name" value="Abhydrolase_2"/>
    <property type="match status" value="1"/>
</dbReference>
<dbReference type="GO" id="GO:0052689">
    <property type="term" value="F:carboxylic ester hydrolase activity"/>
    <property type="evidence" value="ECO:0007669"/>
    <property type="project" value="TreeGrafter"/>
</dbReference>
<proteinExistence type="inferred from homology"/>
<evidence type="ECO:0000313" key="5">
    <source>
        <dbReference type="Proteomes" id="UP000078340"/>
    </source>
</evidence>
<dbReference type="SUPFAM" id="SSF53474">
    <property type="entry name" value="alpha/beta-Hydrolases"/>
    <property type="match status" value="1"/>
</dbReference>
<protein>
    <submittedName>
        <fullName evidence="4">Phospholipase carboxylesterase family protein</fullName>
    </submittedName>
</protein>
<evidence type="ECO:0000259" key="2">
    <source>
        <dbReference type="Pfam" id="PF02230"/>
    </source>
</evidence>
<dbReference type="InterPro" id="IPR050565">
    <property type="entry name" value="LYPA1-2/EST-like"/>
</dbReference>
<dbReference type="InterPro" id="IPR003140">
    <property type="entry name" value="PLipase/COase/thioEstase"/>
</dbReference>
<feature type="domain" description="Phospholipase/carboxylesterase/thioesterase" evidence="2">
    <location>
        <begin position="5"/>
        <end position="226"/>
    </location>
</feature>
<gene>
    <name evidence="4" type="ORF">VFPFJ_08124</name>
</gene>
<name>A0A179H6C2_PURLI</name>
<evidence type="ECO:0000259" key="3">
    <source>
        <dbReference type="Pfam" id="PF08241"/>
    </source>
</evidence>
<accession>A0A179H6C2</accession>
<dbReference type="InterPro" id="IPR013216">
    <property type="entry name" value="Methyltransf_11"/>
</dbReference>
<comment type="caution">
    <text evidence="4">The sequence shown here is derived from an EMBL/GenBank/DDBJ whole genome shotgun (WGS) entry which is preliminary data.</text>
</comment>
<dbReference type="PANTHER" id="PTHR10655:SF63">
    <property type="entry name" value="PHOSPHOLIPASE_CARBOXYLESTERASE_THIOESTERASE DOMAIN-CONTAINING PROTEIN"/>
    <property type="match status" value="1"/>
</dbReference>
<dbReference type="Gene3D" id="3.40.50.150">
    <property type="entry name" value="Vaccinia Virus protein VP39"/>
    <property type="match status" value="1"/>
</dbReference>
<dbReference type="Gene3D" id="3.40.50.1820">
    <property type="entry name" value="alpha/beta hydrolase"/>
    <property type="match status" value="1"/>
</dbReference>
<sequence>MATPPTIVAPSAAHTHTVVFLHGRGDTAPRFCDSLWLSTDSRNYTLREAFPSFRWVFPTAGIIPCRTAPGDRVSQWFDIWDVRNFSDHEDLQAEGLRPSVEQIRKLLAEEAALLGGRWERIVLAGISQGAATATHTLLNLNVPRRTSPQDQALPRRLGAYMGFSCRMPFPGRSLADTRKVLEFADAPTDNEVLRNTPTLLEHCEDDPLVLVEYSRTLRESLRGFAVSVSAKEAFQKGSYRILFSVSQLLNMGCYKWFKVLNENFVRFETNKTAIPKLVPQCSGIVLELGPGLGNQLCRYDKSKVTRIVGVECNPHFAPDCEQKIEEHGLQDVYELVVSEMQESDVLEKHGITEGSLDTVLSIQVLCSVPDPKAVAKELYRLLEPGGKLIFWEHHRNSDWLTATVQHLWNPVWWPFIGGCNMTRNTREILAAAGKWENYDSIEGDEQPWSMLPRVWGVLVKPEA</sequence>
<dbReference type="GO" id="GO:0005737">
    <property type="term" value="C:cytoplasm"/>
    <property type="evidence" value="ECO:0007669"/>
    <property type="project" value="TreeGrafter"/>
</dbReference>